<evidence type="ECO:0000256" key="1">
    <source>
        <dbReference type="SAM" id="MobiDB-lite"/>
    </source>
</evidence>
<dbReference type="SUPFAM" id="SSF109640">
    <property type="entry name" value="KRAB domain (Kruppel-associated box)"/>
    <property type="match status" value="1"/>
</dbReference>
<evidence type="ECO:0000259" key="2">
    <source>
        <dbReference type="PROSITE" id="PS50805"/>
    </source>
</evidence>
<dbReference type="GO" id="GO:0006355">
    <property type="term" value="P:regulation of DNA-templated transcription"/>
    <property type="evidence" value="ECO:0007669"/>
    <property type="project" value="InterPro"/>
</dbReference>
<dbReference type="PROSITE" id="PS50805">
    <property type="entry name" value="KRAB"/>
    <property type="match status" value="1"/>
</dbReference>
<organism evidence="3 4">
    <name type="scientific">Heterocephalus glaber</name>
    <name type="common">Naked mole rat</name>
    <dbReference type="NCBI Taxonomy" id="10181"/>
    <lineage>
        <taxon>Eukaryota</taxon>
        <taxon>Metazoa</taxon>
        <taxon>Chordata</taxon>
        <taxon>Craniata</taxon>
        <taxon>Vertebrata</taxon>
        <taxon>Euteleostomi</taxon>
        <taxon>Mammalia</taxon>
        <taxon>Eutheria</taxon>
        <taxon>Euarchontoglires</taxon>
        <taxon>Glires</taxon>
        <taxon>Rodentia</taxon>
        <taxon>Hystricomorpha</taxon>
        <taxon>Bathyergidae</taxon>
        <taxon>Heterocephalus</taxon>
    </lineage>
</organism>
<evidence type="ECO:0000313" key="3">
    <source>
        <dbReference type="Proteomes" id="UP000694906"/>
    </source>
</evidence>
<dbReference type="InterPro" id="IPR050169">
    <property type="entry name" value="Krueppel_C2H2_ZnF"/>
</dbReference>
<dbReference type="RefSeq" id="XP_021097819.1">
    <property type="nucleotide sequence ID" value="XM_021242160.1"/>
</dbReference>
<dbReference type="CDD" id="cd07765">
    <property type="entry name" value="KRAB_A-box"/>
    <property type="match status" value="1"/>
</dbReference>
<dbReference type="SMART" id="SM00349">
    <property type="entry name" value="KRAB"/>
    <property type="match status" value="1"/>
</dbReference>
<dbReference type="Gene3D" id="6.10.140.140">
    <property type="match status" value="1"/>
</dbReference>
<name>A0AAX6RMZ8_HETGA</name>
<protein>
    <submittedName>
        <fullName evidence="4">Zinc finger protein 354A isoform X5</fullName>
    </submittedName>
</protein>
<accession>A0AAX6RMZ8</accession>
<proteinExistence type="predicted"/>
<dbReference type="AlphaFoldDB" id="A0AAX6RMZ8"/>
<keyword evidence="3" id="KW-1185">Reference proteome</keyword>
<dbReference type="PANTHER" id="PTHR23232">
    <property type="entry name" value="KRAB DOMAIN C2H2 ZINC FINGER"/>
    <property type="match status" value="1"/>
</dbReference>
<feature type="domain" description="KRAB" evidence="2">
    <location>
        <begin position="14"/>
        <end position="85"/>
    </location>
</feature>
<dbReference type="PANTHER" id="PTHR23232:SF137">
    <property type="entry name" value="ZINC FINGER PROTEIN 354A"/>
    <property type="match status" value="1"/>
</dbReference>
<dbReference type="GeneID" id="101715974"/>
<dbReference type="InterPro" id="IPR036051">
    <property type="entry name" value="KRAB_dom_sf"/>
</dbReference>
<gene>
    <name evidence="4" type="primary">LOC101715974</name>
</gene>
<dbReference type="Proteomes" id="UP000694906">
    <property type="component" value="Unplaced"/>
</dbReference>
<dbReference type="InterPro" id="IPR001909">
    <property type="entry name" value="KRAB"/>
</dbReference>
<sequence length="93" mass="10835">MANKRKEARAQVAVTFEDVAVLFTREEWRKLDALQRSLYRDVMLENYRNLTSLGFPFTKPRVISLLQQGEDPWKVEKENPGGPSLGRERVNRS</sequence>
<dbReference type="Pfam" id="PF01352">
    <property type="entry name" value="KRAB"/>
    <property type="match status" value="1"/>
</dbReference>
<evidence type="ECO:0000313" key="4">
    <source>
        <dbReference type="RefSeq" id="XP_021097819.1"/>
    </source>
</evidence>
<reference evidence="4" key="1">
    <citation type="submission" date="2025-08" db="UniProtKB">
        <authorList>
            <consortium name="RefSeq"/>
        </authorList>
    </citation>
    <scope>IDENTIFICATION</scope>
</reference>
<feature type="region of interest" description="Disordered" evidence="1">
    <location>
        <begin position="73"/>
        <end position="93"/>
    </location>
</feature>